<dbReference type="HOGENOM" id="CLU_354411_0_0_0"/>
<proteinExistence type="predicted"/>
<dbReference type="eggNOG" id="ENOG5030WDM">
    <property type="taxonomic scope" value="Bacteria"/>
</dbReference>
<dbReference type="EMBL" id="CP002858">
    <property type="protein sequence ID" value="AEI15624.1"/>
    <property type="molecule type" value="Genomic_DNA"/>
</dbReference>
<protein>
    <submittedName>
        <fullName evidence="1">Uncharacterized protein</fullName>
    </submittedName>
</protein>
<keyword evidence="2" id="KW-1185">Reference proteome</keyword>
<dbReference type="Proteomes" id="UP000006621">
    <property type="component" value="Chromosome"/>
</dbReference>
<dbReference type="OrthoDB" id="9761903at2"/>
<gene>
    <name evidence="1" type="ordered locus">Flexsi_1995</name>
</gene>
<dbReference type="STRING" id="717231.Flexsi_1995"/>
<dbReference type="AlphaFoldDB" id="F8E4R6"/>
<reference evidence="1 2" key="1">
    <citation type="journal article" date="2011" name="Stand. Genomic Sci.">
        <title>Genome sequence of the moderately thermophilic halophile Flexistipes sinusarabici strain (MAS10).</title>
        <authorList>
            <person name="Lapidus A."/>
            <person name="Chertkov O."/>
            <person name="Nolan M."/>
            <person name="Lucas S."/>
            <person name="Hammon N."/>
            <person name="Deshpande S."/>
            <person name="Cheng J.F."/>
            <person name="Tapia R."/>
            <person name="Han C."/>
            <person name="Goodwin L."/>
            <person name="Pitluck S."/>
            <person name="Liolios K."/>
            <person name="Pagani I."/>
            <person name="Ivanova N."/>
            <person name="Huntemann M."/>
            <person name="Mavromatis K."/>
            <person name="Mikhailova N."/>
            <person name="Pati A."/>
            <person name="Chen A."/>
            <person name="Palaniappan K."/>
            <person name="Land M."/>
            <person name="Hauser L."/>
            <person name="Brambilla E.M."/>
            <person name="Rohde M."/>
            <person name="Abt B."/>
            <person name="Spring S."/>
            <person name="Goker M."/>
            <person name="Bristow J."/>
            <person name="Eisen J.A."/>
            <person name="Markowitz V."/>
            <person name="Hugenholtz P."/>
            <person name="Kyrpides N.C."/>
            <person name="Klenk H.P."/>
            <person name="Woyke T."/>
        </authorList>
    </citation>
    <scope>NUCLEOTIDE SEQUENCE [LARGE SCALE GENOMIC DNA]</scope>
    <source>
        <strain evidence="2">DSM 4947 / MAS 10</strain>
    </source>
</reference>
<dbReference type="RefSeq" id="WP_013887077.1">
    <property type="nucleotide sequence ID" value="NC_015672.1"/>
</dbReference>
<reference evidence="2" key="2">
    <citation type="submission" date="2011-06" db="EMBL/GenBank/DDBJ databases">
        <title>The complete genome of Flexistipes sinusarabici DSM 4947.</title>
        <authorList>
            <person name="Lucas S."/>
            <person name="Han J."/>
            <person name="Lapidus A."/>
            <person name="Bruce D."/>
            <person name="Goodwin L."/>
            <person name="Pitluck S."/>
            <person name="Peters L."/>
            <person name="Kyrpides N."/>
            <person name="Mavromatis K."/>
            <person name="Ivanova N."/>
            <person name="Mikhailova N."/>
            <person name="Chertkov O."/>
            <person name="Detter J.C."/>
            <person name="Tapia R."/>
            <person name="Han C."/>
            <person name="Land M."/>
            <person name="Hauser L."/>
            <person name="Markowitz V."/>
            <person name="Cheng J.-F."/>
            <person name="Hugenholtz P."/>
            <person name="Woyke T."/>
            <person name="Wu D."/>
            <person name="Spring S."/>
            <person name="Schroeder M."/>
            <person name="Brambilla E."/>
            <person name="Klenk H.-P."/>
            <person name="Eisen J.A."/>
        </authorList>
    </citation>
    <scope>NUCLEOTIDE SEQUENCE [LARGE SCALE GENOMIC DNA]</scope>
    <source>
        <strain evidence="2">DSM 4947 / MAS 10</strain>
    </source>
</reference>
<organism evidence="1 2">
    <name type="scientific">Flexistipes sinusarabici (strain ATCC 49648 / DSM 4947 / MAS 10)</name>
    <dbReference type="NCBI Taxonomy" id="717231"/>
    <lineage>
        <taxon>Bacteria</taxon>
        <taxon>Pseudomonadati</taxon>
        <taxon>Deferribacterota</taxon>
        <taxon>Deferribacteres</taxon>
        <taxon>Deferribacterales</taxon>
        <taxon>Flexistipitaceae</taxon>
        <taxon>Flexistipes</taxon>
    </lineage>
</organism>
<evidence type="ECO:0000313" key="2">
    <source>
        <dbReference type="Proteomes" id="UP000006621"/>
    </source>
</evidence>
<dbReference type="KEGG" id="fsi:Flexsi_1995"/>
<evidence type="ECO:0000313" key="1">
    <source>
        <dbReference type="EMBL" id="AEI15624.1"/>
    </source>
</evidence>
<name>F8E4R6_FLESM</name>
<accession>F8E4R6</accession>
<sequence length="811" mass="94385">MNYNVKIFAVVVLVIFISFPAYAGYLVLDGGYGLTYQKYKKTSDKTSDLDAGSQLDELFARLRYRRELMNERLGYLQLNTKITENNLNYFESQNPEFSVPFTSNDSAKNKDDALFYDVNPRAFIRIPTKKLRFGFDYSLNKSVDTDAGDHFDSLGKISNDIKELGGVTQSLGDYDETERQKYFLYRSGDLNVVAKYFGYNYDYGYDVEEEDENFLKSDVFAQAGTSYKRYAGIYYEKETSTFKDSKTDHDEYTVKAGTISAEGLEDELELGNLRFSAFGQKNVVDKSSLESNDGSEYTNAEVNLGYEKRIYDLNNRVYYDKDEQADTGELDETIGYVFSFDSDALDLSYYLESEIYKERVEEHNLRENNISLSSFNSLIADGLNGTGTITITTDNNQIILDLTNLIVDDELLTNPNLIINPGESYQISFTESVSGSIALTVGDANDVSIDVQRDLQTAYDKIGTKSRAGYNFKELESFKNRFNIEYKTASHNYDPDKKFRVVEDDYTDLKLSQEFDIRPWFLILDKSASYRKYNEESSTDTASDEWREEYLFKSKDGFYTKKNKFYLVSEIGSKYGQGYDTRNTKRFMLYAEKSTENMRLGFFPERKIEKEPDNYKKTTDSYELKFRLYQSNLRAEYEEEIKDYYNTAQKDEERISKNLNYRLDLRNIRFNARYNSTKYVYTTEFYEANLVLVKRRSFPANVPYVKLELGFERDRNNKSGDFEKDDYVTGKITYTPTSRLEAIFSFEKQINAADDEGIDYEFIAKYSTNVFKLSLGYRRNETTENNNRRVEDVIYFEIRKSFGIGYRGRRG</sequence>